<evidence type="ECO:0000313" key="3">
    <source>
        <dbReference type="Proteomes" id="UP000325780"/>
    </source>
</evidence>
<keyword evidence="1" id="KW-0472">Membrane</keyword>
<name>A0A5N6TKC5_ASPAV</name>
<keyword evidence="1" id="KW-0812">Transmembrane</keyword>
<sequence>MRWYTESTSWMVMLFPVFQSIELVVFSYVGTGKIALRSLKVKMSLSSYEEYIIMED</sequence>
<accession>A0A5N6TKC5</accession>
<organism evidence="2 3">
    <name type="scientific">Aspergillus avenaceus</name>
    <dbReference type="NCBI Taxonomy" id="36643"/>
    <lineage>
        <taxon>Eukaryota</taxon>
        <taxon>Fungi</taxon>
        <taxon>Dikarya</taxon>
        <taxon>Ascomycota</taxon>
        <taxon>Pezizomycotina</taxon>
        <taxon>Eurotiomycetes</taxon>
        <taxon>Eurotiomycetidae</taxon>
        <taxon>Eurotiales</taxon>
        <taxon>Aspergillaceae</taxon>
        <taxon>Aspergillus</taxon>
        <taxon>Aspergillus subgen. Circumdati</taxon>
    </lineage>
</organism>
<keyword evidence="3" id="KW-1185">Reference proteome</keyword>
<dbReference type="EMBL" id="ML742241">
    <property type="protein sequence ID" value="KAE8146797.1"/>
    <property type="molecule type" value="Genomic_DNA"/>
</dbReference>
<dbReference type="AlphaFoldDB" id="A0A5N6TKC5"/>
<feature type="transmembrane region" description="Helical" evidence="1">
    <location>
        <begin position="12"/>
        <end position="36"/>
    </location>
</feature>
<proteinExistence type="predicted"/>
<gene>
    <name evidence="2" type="ORF">BDV25DRAFT_161694</name>
</gene>
<evidence type="ECO:0000313" key="2">
    <source>
        <dbReference type="EMBL" id="KAE8146797.1"/>
    </source>
</evidence>
<evidence type="ECO:0000256" key="1">
    <source>
        <dbReference type="SAM" id="Phobius"/>
    </source>
</evidence>
<dbReference type="Proteomes" id="UP000325780">
    <property type="component" value="Unassembled WGS sequence"/>
</dbReference>
<protein>
    <submittedName>
        <fullName evidence="2">Uncharacterized protein</fullName>
    </submittedName>
</protein>
<reference evidence="2 3" key="1">
    <citation type="submission" date="2019-04" db="EMBL/GenBank/DDBJ databases">
        <title>Friends and foes A comparative genomics study of 23 Aspergillus species from section Flavi.</title>
        <authorList>
            <consortium name="DOE Joint Genome Institute"/>
            <person name="Kjaerbolling I."/>
            <person name="Vesth T."/>
            <person name="Frisvad J.C."/>
            <person name="Nybo J.L."/>
            <person name="Theobald S."/>
            <person name="Kildgaard S."/>
            <person name="Isbrandt T."/>
            <person name="Kuo A."/>
            <person name="Sato A."/>
            <person name="Lyhne E.K."/>
            <person name="Kogle M.E."/>
            <person name="Wiebenga A."/>
            <person name="Kun R.S."/>
            <person name="Lubbers R.J."/>
            <person name="Makela M.R."/>
            <person name="Barry K."/>
            <person name="Chovatia M."/>
            <person name="Clum A."/>
            <person name="Daum C."/>
            <person name="Haridas S."/>
            <person name="He G."/>
            <person name="LaButti K."/>
            <person name="Lipzen A."/>
            <person name="Mondo S."/>
            <person name="Riley R."/>
            <person name="Salamov A."/>
            <person name="Simmons B.A."/>
            <person name="Magnuson J.K."/>
            <person name="Henrissat B."/>
            <person name="Mortensen U.H."/>
            <person name="Larsen T.O."/>
            <person name="Devries R.P."/>
            <person name="Grigoriev I.V."/>
            <person name="Machida M."/>
            <person name="Baker S.E."/>
            <person name="Andersen M.R."/>
        </authorList>
    </citation>
    <scope>NUCLEOTIDE SEQUENCE [LARGE SCALE GENOMIC DNA]</scope>
    <source>
        <strain evidence="2 3">IBT 18842</strain>
    </source>
</reference>
<keyword evidence="1" id="KW-1133">Transmembrane helix</keyword>